<dbReference type="EMBL" id="GFTR01000020">
    <property type="protein sequence ID" value="JAW16406.1"/>
    <property type="molecule type" value="Transcribed_RNA"/>
</dbReference>
<accession>A0A224XV16</accession>
<reference evidence="1" key="1">
    <citation type="journal article" date="2018" name="PLoS Negl. Trop. Dis.">
        <title>An insight into the salivary gland and fat body transcriptome of Panstrongylus lignarius (Hemiptera: Heteroptera), the main vector of Chagas disease in Peru.</title>
        <authorList>
            <person name="Nevoa J.C."/>
            <person name="Mendes M.T."/>
            <person name="da Silva M.V."/>
            <person name="Soares S.C."/>
            <person name="Oliveira C.J.F."/>
            <person name="Ribeiro J.M.C."/>
        </authorList>
    </citation>
    <scope>NUCLEOTIDE SEQUENCE</scope>
</reference>
<dbReference type="AlphaFoldDB" id="A0A224XV16"/>
<protein>
    <submittedName>
        <fullName evidence="1">Putative secreted protein</fullName>
    </submittedName>
</protein>
<proteinExistence type="predicted"/>
<name>A0A224XV16_9HEMI</name>
<evidence type="ECO:0000313" key="1">
    <source>
        <dbReference type="EMBL" id="JAW16406.1"/>
    </source>
</evidence>
<organism evidence="1">
    <name type="scientific">Panstrongylus lignarius</name>
    <dbReference type="NCBI Taxonomy" id="156445"/>
    <lineage>
        <taxon>Eukaryota</taxon>
        <taxon>Metazoa</taxon>
        <taxon>Ecdysozoa</taxon>
        <taxon>Arthropoda</taxon>
        <taxon>Hexapoda</taxon>
        <taxon>Insecta</taxon>
        <taxon>Pterygota</taxon>
        <taxon>Neoptera</taxon>
        <taxon>Paraneoptera</taxon>
        <taxon>Hemiptera</taxon>
        <taxon>Heteroptera</taxon>
        <taxon>Panheteroptera</taxon>
        <taxon>Cimicomorpha</taxon>
        <taxon>Reduviidae</taxon>
        <taxon>Triatominae</taxon>
        <taxon>Panstrongylus</taxon>
    </lineage>
</organism>
<sequence length="67" mass="8095">MSFYESFFIHILFTLYKFLTRSSNNSIFVVHLFYKPPLWCQNFLVMEFLQPSSRCHTVRNNDVIDIV</sequence>